<evidence type="ECO:0000313" key="2">
    <source>
        <dbReference type="EMBL" id="CRZ11208.1"/>
    </source>
</evidence>
<organism evidence="2">
    <name type="scientific">Spongospora subterranea</name>
    <dbReference type="NCBI Taxonomy" id="70186"/>
    <lineage>
        <taxon>Eukaryota</taxon>
        <taxon>Sar</taxon>
        <taxon>Rhizaria</taxon>
        <taxon>Endomyxa</taxon>
        <taxon>Phytomyxea</taxon>
        <taxon>Plasmodiophorida</taxon>
        <taxon>Plasmodiophoridae</taxon>
        <taxon>Spongospora</taxon>
    </lineage>
</organism>
<dbReference type="CDD" id="cd08662">
    <property type="entry name" value="M13"/>
    <property type="match status" value="1"/>
</dbReference>
<dbReference type="Pfam" id="PF05649">
    <property type="entry name" value="Peptidase_M13_N"/>
    <property type="match status" value="1"/>
</dbReference>
<dbReference type="GO" id="GO:0004222">
    <property type="term" value="F:metalloendopeptidase activity"/>
    <property type="evidence" value="ECO:0007669"/>
    <property type="project" value="InterPro"/>
</dbReference>
<dbReference type="Gene3D" id="1.10.1380.10">
    <property type="entry name" value="Neutral endopeptidase , domain2"/>
    <property type="match status" value="1"/>
</dbReference>
<dbReference type="AlphaFoldDB" id="A0A0H5RAY3"/>
<dbReference type="PANTHER" id="PTHR11733:SF167">
    <property type="entry name" value="FI17812P1-RELATED"/>
    <property type="match status" value="1"/>
</dbReference>
<accession>A0A0H5RAY3</accession>
<dbReference type="SUPFAM" id="SSF55486">
    <property type="entry name" value="Metalloproteases ('zincins'), catalytic domain"/>
    <property type="match status" value="1"/>
</dbReference>
<dbReference type="PROSITE" id="PS51885">
    <property type="entry name" value="NEPRILYSIN"/>
    <property type="match status" value="1"/>
</dbReference>
<proteinExistence type="predicted"/>
<dbReference type="InterPro" id="IPR008753">
    <property type="entry name" value="Peptidase_M13_N"/>
</dbReference>
<dbReference type="PANTHER" id="PTHR11733">
    <property type="entry name" value="ZINC METALLOPROTEASE FAMILY M13 NEPRILYSIN-RELATED"/>
    <property type="match status" value="1"/>
</dbReference>
<name>A0A0H5RAY3_9EUKA</name>
<dbReference type="InterPro" id="IPR042089">
    <property type="entry name" value="Peptidase_M13_dom_2"/>
</dbReference>
<feature type="domain" description="Peptidase M13 N-terminal" evidence="1">
    <location>
        <begin position="28"/>
        <end position="400"/>
    </location>
</feature>
<dbReference type="GO" id="GO:0005886">
    <property type="term" value="C:plasma membrane"/>
    <property type="evidence" value="ECO:0007669"/>
    <property type="project" value="TreeGrafter"/>
</dbReference>
<evidence type="ECO:0000259" key="1">
    <source>
        <dbReference type="Pfam" id="PF05649"/>
    </source>
</evidence>
<dbReference type="EMBL" id="HACM01010766">
    <property type="protein sequence ID" value="CRZ11208.1"/>
    <property type="molecule type" value="Transcribed_RNA"/>
</dbReference>
<reference evidence="2" key="1">
    <citation type="submission" date="2015-04" db="EMBL/GenBank/DDBJ databases">
        <title>The genome sequence of the plant pathogenic Rhizarian Plasmodiophora brassicae reveals insights in its biotrophic life cycle and the origin of chitin synthesis.</title>
        <authorList>
            <person name="Schwelm A."/>
            <person name="Fogelqvist J."/>
            <person name="Knaust A."/>
            <person name="Julke S."/>
            <person name="Lilja T."/>
            <person name="Dhandapani V."/>
            <person name="Bonilla-Rosso G."/>
            <person name="Karlsson M."/>
            <person name="Shevchenko A."/>
            <person name="Choi S.R."/>
            <person name="Kim H.G."/>
            <person name="Park J.Y."/>
            <person name="Lim Y.P."/>
            <person name="Ludwig-Muller J."/>
            <person name="Dixelius C."/>
        </authorList>
    </citation>
    <scope>NUCLEOTIDE SEQUENCE</scope>
    <source>
        <tissue evidence="2">Potato root galls</tissue>
    </source>
</reference>
<protein>
    <recommendedName>
        <fullName evidence="1">Peptidase M13 N-terminal domain-containing protein</fullName>
    </recommendedName>
</protein>
<dbReference type="GO" id="GO:0016485">
    <property type="term" value="P:protein processing"/>
    <property type="evidence" value="ECO:0007669"/>
    <property type="project" value="TreeGrafter"/>
</dbReference>
<feature type="non-terminal residue" evidence="2">
    <location>
        <position position="1"/>
    </location>
</feature>
<sequence>GGDGLSRPSSYDQYESNIRATMNATVDPCVDFYEYACGGWINNNKDMDGSKSKVSRSFTATADSNMKLLKDIVSSDEVDPSVQVMYGSCMDADAIECLGLNIPSLQLILQDIDQAQKIEDIMFISGRMHQIGCPSFFKIDIVVDKRDPRQYITSISGSGLVMKNLNDYRDGKNCKLEPYRRYVSGVLGLLGESNPDQSADRIIQIEKNIAAWQLRSRKTTRGKGADAGEMKRSIGQLIIDTNGLDWRSFFDSAGISADMILVNQLDRIRNITAVIQSTPIQDLRDALKLRLISSLSSLLPQAFAKSAFDFFGKTIAGKEENKERWEVCVQTTNELVGESIGKVFVQKVLSRTGRDLAKTILKSLQDAFSDILGELGWMDTNTRAKAQEKVKNIEQLVGYPDTWDTTTASVPITREQPFLENVFILRQLRWKSKVKSLSEPVDRRKWTQPVDTVNAFYNPV</sequence>
<dbReference type="InterPro" id="IPR000718">
    <property type="entry name" value="Peptidase_M13"/>
</dbReference>